<accession>A0A075E187</accession>
<organism evidence="2 3">
    <name type="scientific">Dickeya phage RC-2014</name>
    <dbReference type="NCBI Taxonomy" id="1477406"/>
    <lineage>
        <taxon>Viruses</taxon>
        <taxon>Duplodnaviria</taxon>
        <taxon>Heunggongvirae</taxon>
        <taxon>Uroviricota</taxon>
        <taxon>Caudoviricetes</taxon>
        <taxon>Pantevenvirales</taxon>
        <taxon>Ackermannviridae</taxon>
        <taxon>Aglimvirinae</taxon>
        <taxon>Limestonevirus</taxon>
        <taxon>Limestonevirus RC2014</taxon>
    </lineage>
</organism>
<protein>
    <submittedName>
        <fullName evidence="2">Uncharacterized protein</fullName>
    </submittedName>
</protein>
<evidence type="ECO:0000313" key="3">
    <source>
        <dbReference type="Proteomes" id="UP000028741"/>
    </source>
</evidence>
<name>A0A075E187_9CAUD</name>
<gene>
    <name evidence="2" type="ORF">DA66_0161</name>
</gene>
<dbReference type="GeneID" id="22113443"/>
<evidence type="ECO:0000313" key="2">
    <source>
        <dbReference type="EMBL" id="AHZ60177.1"/>
    </source>
</evidence>
<feature type="region of interest" description="Disordered" evidence="1">
    <location>
        <begin position="28"/>
        <end position="66"/>
    </location>
</feature>
<dbReference type="Proteomes" id="UP000028741">
    <property type="component" value="Segment"/>
</dbReference>
<sequence>MKKSSAAVAAMLALSEMEVIATHRGDDMWGRRYTQGGAPGEPGHGRPSVTRKKKAKTNGKNKRKRK</sequence>
<reference evidence="2 3" key="1">
    <citation type="journal article" date="2014" name="Arch. Virol.">
        <title>Complete genome sequence of a broad-host-range lytic Dickeya spp. bacteriophage ?D5.</title>
        <authorList>
            <person name="Czajkowski R."/>
            <person name="Ozymko Z."/>
            <person name="Zwirowski S."/>
            <person name="Lojkowska E."/>
        </authorList>
    </citation>
    <scope>NUCLEOTIDE SEQUENCE [LARGE SCALE GENOMIC DNA]</scope>
</reference>
<dbReference type="EMBL" id="KJ716335">
    <property type="protein sequence ID" value="AHZ60177.1"/>
    <property type="molecule type" value="Genomic_DNA"/>
</dbReference>
<keyword evidence="3" id="KW-1185">Reference proteome</keyword>
<dbReference type="RefSeq" id="YP_009103000.1">
    <property type="nucleotide sequence ID" value="NC_025452.1"/>
</dbReference>
<evidence type="ECO:0000256" key="1">
    <source>
        <dbReference type="SAM" id="MobiDB-lite"/>
    </source>
</evidence>
<feature type="compositionally biased region" description="Basic residues" evidence="1">
    <location>
        <begin position="49"/>
        <end position="66"/>
    </location>
</feature>
<proteinExistence type="predicted"/>
<dbReference type="KEGG" id="vg:22113443"/>